<dbReference type="EMBL" id="CALNXI010000069">
    <property type="protein sequence ID" value="CAH3017728.1"/>
    <property type="molecule type" value="Genomic_DNA"/>
</dbReference>
<evidence type="ECO:0000256" key="1">
    <source>
        <dbReference type="ARBA" id="ARBA00004123"/>
    </source>
</evidence>
<dbReference type="InterPro" id="IPR004827">
    <property type="entry name" value="bZIP"/>
</dbReference>
<protein>
    <recommendedName>
        <fullName evidence="7">BZIP domain-containing protein</fullName>
    </recommendedName>
</protein>
<name>A0ABN8LQB8_9CNID</name>
<keyword evidence="3" id="KW-0238">DNA-binding</keyword>
<feature type="compositionally biased region" description="Polar residues" evidence="6">
    <location>
        <begin position="11"/>
        <end position="30"/>
    </location>
</feature>
<dbReference type="InterPro" id="IPR040223">
    <property type="entry name" value="PAR_bZIP"/>
</dbReference>
<dbReference type="CDD" id="cd14813">
    <property type="entry name" value="bZIP_BmCbz-like"/>
    <property type="match status" value="1"/>
</dbReference>
<dbReference type="SMART" id="SM00338">
    <property type="entry name" value="BRLZ"/>
    <property type="match status" value="1"/>
</dbReference>
<dbReference type="Gene3D" id="1.20.5.170">
    <property type="match status" value="1"/>
</dbReference>
<reference evidence="8 9" key="1">
    <citation type="submission" date="2022-05" db="EMBL/GenBank/DDBJ databases">
        <authorList>
            <consortium name="Genoscope - CEA"/>
            <person name="William W."/>
        </authorList>
    </citation>
    <scope>NUCLEOTIDE SEQUENCE [LARGE SCALE GENOMIC DNA]</scope>
</reference>
<keyword evidence="2" id="KW-0805">Transcription regulation</keyword>
<comment type="subcellular location">
    <subcellularLocation>
        <location evidence="1">Nucleus</location>
    </subcellularLocation>
</comment>
<feature type="compositionally biased region" description="Basic and acidic residues" evidence="6">
    <location>
        <begin position="434"/>
        <end position="446"/>
    </location>
</feature>
<keyword evidence="9" id="KW-1185">Reference proteome</keyword>
<evidence type="ECO:0000256" key="2">
    <source>
        <dbReference type="ARBA" id="ARBA00023015"/>
    </source>
</evidence>
<evidence type="ECO:0000256" key="5">
    <source>
        <dbReference type="ARBA" id="ARBA00023242"/>
    </source>
</evidence>
<feature type="domain" description="BZIP" evidence="7">
    <location>
        <begin position="443"/>
        <end position="506"/>
    </location>
</feature>
<evidence type="ECO:0000256" key="6">
    <source>
        <dbReference type="SAM" id="MobiDB-lite"/>
    </source>
</evidence>
<evidence type="ECO:0000313" key="9">
    <source>
        <dbReference type="Proteomes" id="UP001159427"/>
    </source>
</evidence>
<feature type="region of interest" description="Disordered" evidence="6">
    <location>
        <begin position="1"/>
        <end position="36"/>
    </location>
</feature>
<keyword evidence="5" id="KW-0539">Nucleus</keyword>
<dbReference type="PROSITE" id="PS50217">
    <property type="entry name" value="BZIP"/>
    <property type="match status" value="1"/>
</dbReference>
<dbReference type="PANTHER" id="PTHR11988:SF27">
    <property type="entry name" value="GH27708P"/>
    <property type="match status" value="1"/>
</dbReference>
<evidence type="ECO:0000256" key="3">
    <source>
        <dbReference type="ARBA" id="ARBA00023125"/>
    </source>
</evidence>
<feature type="region of interest" description="Disordered" evidence="6">
    <location>
        <begin position="393"/>
        <end position="449"/>
    </location>
</feature>
<feature type="compositionally biased region" description="Polar residues" evidence="6">
    <location>
        <begin position="393"/>
        <end position="413"/>
    </location>
</feature>
<dbReference type="SUPFAM" id="SSF57959">
    <property type="entry name" value="Leucine zipper domain"/>
    <property type="match status" value="1"/>
</dbReference>
<dbReference type="Proteomes" id="UP001159427">
    <property type="component" value="Unassembled WGS sequence"/>
</dbReference>
<dbReference type="Pfam" id="PF07716">
    <property type="entry name" value="bZIP_2"/>
    <property type="match status" value="1"/>
</dbReference>
<sequence>MQKKDDKVGNKTANKGGTSGKSTRLQQVDSARNRQHWRRFTASRCSTEQLLRSSRFSHTTADLTHNFYSSNISKCILSEQPKTFLSPPLRTNFAGLCLEIVDRRVDLIEAKQGHSLHADENPYETTTDYKDMIDSTGNRTPTVDTSGLFDDIELLNNPLEDTDILDQEGPDKTKFPLGFLDELNTTLPVTTDPLESILDLEKSTSSMDNPFFEEFMDLDQLFPELSSVDFGFEVEQASPVLTSDICQSDVVTVDTGECPEAASPCSDIIDVVTFESSAEVPICPLDESIIDIALSSEYTVDVVTVDKGRVSMETVTDLIGCHQIEASSQPVSDKAEITVVEASDPLTLLTQELTETSSLKEISELPPSTLTVNLDQLLAFSSTVELADVASSCTDNGTESTTGSPEVSVNPETRANKKRASSEERSHPPPKKPKCNDGDGSELDKKTIRRLKNNVASKYARAARKQKEQELFKQEEELEKSNAELRKQLQELELLTTALRKVLVEKLSGATFPL</sequence>
<keyword evidence="4" id="KW-0804">Transcription</keyword>
<dbReference type="PANTHER" id="PTHR11988">
    <property type="entry name" value="THYROTROPH EMBRYONIC FACTOR RELATED"/>
    <property type="match status" value="1"/>
</dbReference>
<accession>A0ABN8LQB8</accession>
<evidence type="ECO:0000313" key="8">
    <source>
        <dbReference type="EMBL" id="CAH3017728.1"/>
    </source>
</evidence>
<gene>
    <name evidence="8" type="ORF">PEVE_00039247</name>
</gene>
<proteinExistence type="predicted"/>
<dbReference type="InterPro" id="IPR046347">
    <property type="entry name" value="bZIP_sf"/>
</dbReference>
<evidence type="ECO:0000259" key="7">
    <source>
        <dbReference type="PROSITE" id="PS50217"/>
    </source>
</evidence>
<evidence type="ECO:0000256" key="4">
    <source>
        <dbReference type="ARBA" id="ARBA00023163"/>
    </source>
</evidence>
<comment type="caution">
    <text evidence="8">The sequence shown here is derived from an EMBL/GenBank/DDBJ whole genome shotgun (WGS) entry which is preliminary data.</text>
</comment>
<organism evidence="8 9">
    <name type="scientific">Porites evermanni</name>
    <dbReference type="NCBI Taxonomy" id="104178"/>
    <lineage>
        <taxon>Eukaryota</taxon>
        <taxon>Metazoa</taxon>
        <taxon>Cnidaria</taxon>
        <taxon>Anthozoa</taxon>
        <taxon>Hexacorallia</taxon>
        <taxon>Scleractinia</taxon>
        <taxon>Fungiina</taxon>
        <taxon>Poritidae</taxon>
        <taxon>Porites</taxon>
    </lineage>
</organism>